<dbReference type="Proteomes" id="UP000516444">
    <property type="component" value="Chromosome"/>
</dbReference>
<evidence type="ECO:0000313" key="2">
    <source>
        <dbReference type="EMBL" id="BCL25425.1"/>
    </source>
</evidence>
<proteinExistence type="inferred from homology"/>
<reference evidence="2 3" key="1">
    <citation type="journal article" date="2014" name="Int. J. Syst. Evol. Microbiol.">
        <title>Complete genome sequence of Corynebacterium casei LMG S-19264T (=DSM 44701T), isolated from a smear-ripened cheese.</title>
        <authorList>
            <consortium name="US DOE Joint Genome Institute (JGI-PGF)"/>
            <person name="Walter F."/>
            <person name="Albersmeier A."/>
            <person name="Kalinowski J."/>
            <person name="Ruckert C."/>
        </authorList>
    </citation>
    <scope>NUCLEOTIDE SEQUENCE [LARGE SCALE GENOMIC DNA]</scope>
    <source>
        <strain evidence="2 3">JCM 4677</strain>
    </source>
</reference>
<dbReference type="Pfam" id="PF00480">
    <property type="entry name" value="ROK"/>
    <property type="match status" value="1"/>
</dbReference>
<dbReference type="SUPFAM" id="SSF53067">
    <property type="entry name" value="Actin-like ATPase domain"/>
    <property type="match status" value="1"/>
</dbReference>
<dbReference type="InterPro" id="IPR000600">
    <property type="entry name" value="ROK"/>
</dbReference>
<keyword evidence="3" id="KW-1185">Reference proteome</keyword>
<protein>
    <submittedName>
        <fullName evidence="2">Glucokinase</fullName>
    </submittedName>
</protein>
<dbReference type="PANTHER" id="PTHR18964">
    <property type="entry name" value="ROK (REPRESSOR, ORF, KINASE) FAMILY"/>
    <property type="match status" value="1"/>
</dbReference>
<dbReference type="AlphaFoldDB" id="A0A7G1NWZ3"/>
<gene>
    <name evidence="2" type="ORF">GCM10017557_02840</name>
</gene>
<dbReference type="CDD" id="cd23763">
    <property type="entry name" value="ASKHA_ATPase_ROK"/>
    <property type="match status" value="1"/>
</dbReference>
<dbReference type="InterPro" id="IPR043129">
    <property type="entry name" value="ATPase_NBD"/>
</dbReference>
<dbReference type="OrthoDB" id="49666at2"/>
<dbReference type="PANTHER" id="PTHR18964:SF169">
    <property type="entry name" value="N-ACETYLMANNOSAMINE KINASE"/>
    <property type="match status" value="1"/>
</dbReference>
<dbReference type="KEGG" id="sgm:GCM10017557_02840"/>
<organism evidence="2 3">
    <name type="scientific">Streptomyces aurantiacus</name>
    <dbReference type="NCBI Taxonomy" id="47760"/>
    <lineage>
        <taxon>Bacteria</taxon>
        <taxon>Bacillati</taxon>
        <taxon>Actinomycetota</taxon>
        <taxon>Actinomycetes</taxon>
        <taxon>Kitasatosporales</taxon>
        <taxon>Streptomycetaceae</taxon>
        <taxon>Streptomyces</taxon>
        <taxon>Streptomyces aurantiacus group</taxon>
    </lineage>
</organism>
<dbReference type="EMBL" id="AP023440">
    <property type="protein sequence ID" value="BCL25425.1"/>
    <property type="molecule type" value="Genomic_DNA"/>
</dbReference>
<dbReference type="Gene3D" id="3.30.420.40">
    <property type="match status" value="2"/>
</dbReference>
<evidence type="ECO:0000313" key="3">
    <source>
        <dbReference type="Proteomes" id="UP000516444"/>
    </source>
</evidence>
<accession>A0A7G1NWZ3</accession>
<evidence type="ECO:0000256" key="1">
    <source>
        <dbReference type="ARBA" id="ARBA00006479"/>
    </source>
</evidence>
<name>A0A7G1NWZ3_9ACTN</name>
<comment type="similarity">
    <text evidence="1">Belongs to the ROK (NagC/XylR) family.</text>
</comment>
<sequence>MTRVPVLEIGGTHVTAALVDVAAGLPVAGSVVRGPVRADASAPEILDAFAEAARHIAAPDGACWGIAMPGPFDYAAGIGAFRGIGKFESLHGVDVGAELRERLPRPRAVSFLNDADAFAVGEHRSGAAAGRNRAVCVTLGTGVGSSFLHGGRPVTDGPTVPPEGRAHRITVDGLPLEDVVSRRAIRARYAEAAGLDHRAEVPDVGAIAALARGGDAGAVATIRGCFTTLGRALAPWCAAFRADVMVVGGSMAASWDLIGPALRAGLADGADGVDAAEGANGVGPIAGGAGGAGGAGAVVAAMGLREARRPDDAPLIGAARWALWQAEGHRTPW</sequence>